<protein>
    <submittedName>
        <fullName evidence="2">Uncharacterized protein</fullName>
    </submittedName>
</protein>
<feature type="non-terminal residue" evidence="2">
    <location>
        <position position="1"/>
    </location>
</feature>
<evidence type="ECO:0000313" key="2">
    <source>
        <dbReference type="EMBL" id="CAA0822288.1"/>
    </source>
</evidence>
<name>A0A9N7MYQ0_STRHE</name>
<sequence length="173" mass="18240">AVALIAHQSVHMASSVQTSCLEFTDYSLLIYTCSHDIDIIINVYFSMSSCGAHSRPAPSCPSGSTRALVEPAASCLEEECSTGVLSVVLALDDALGLGDRWSPFDGHRPWRRSKIWWSMKKGIVAEGSSQEVAVKFVLAVVLVVDVVAAAVVFVAVAAAVVAFAVVLSSVGVE</sequence>
<keyword evidence="1" id="KW-0812">Transmembrane</keyword>
<gene>
    <name evidence="2" type="ORF">SHERM_19774</name>
</gene>
<keyword evidence="1" id="KW-0472">Membrane</keyword>
<keyword evidence="3" id="KW-1185">Reference proteome</keyword>
<dbReference type="AlphaFoldDB" id="A0A9N7MYQ0"/>
<evidence type="ECO:0000313" key="3">
    <source>
        <dbReference type="Proteomes" id="UP001153555"/>
    </source>
</evidence>
<organism evidence="2 3">
    <name type="scientific">Striga hermonthica</name>
    <name type="common">Purple witchweed</name>
    <name type="synonym">Buchnera hermonthica</name>
    <dbReference type="NCBI Taxonomy" id="68872"/>
    <lineage>
        <taxon>Eukaryota</taxon>
        <taxon>Viridiplantae</taxon>
        <taxon>Streptophyta</taxon>
        <taxon>Embryophyta</taxon>
        <taxon>Tracheophyta</taxon>
        <taxon>Spermatophyta</taxon>
        <taxon>Magnoliopsida</taxon>
        <taxon>eudicotyledons</taxon>
        <taxon>Gunneridae</taxon>
        <taxon>Pentapetalae</taxon>
        <taxon>asterids</taxon>
        <taxon>lamiids</taxon>
        <taxon>Lamiales</taxon>
        <taxon>Orobanchaceae</taxon>
        <taxon>Buchnereae</taxon>
        <taxon>Striga</taxon>
    </lineage>
</organism>
<reference evidence="2" key="1">
    <citation type="submission" date="2019-12" db="EMBL/GenBank/DDBJ databases">
        <authorList>
            <person name="Scholes J."/>
        </authorList>
    </citation>
    <scope>NUCLEOTIDE SEQUENCE</scope>
</reference>
<evidence type="ECO:0000256" key="1">
    <source>
        <dbReference type="SAM" id="Phobius"/>
    </source>
</evidence>
<feature type="transmembrane region" description="Helical" evidence="1">
    <location>
        <begin position="136"/>
        <end position="167"/>
    </location>
</feature>
<dbReference type="Proteomes" id="UP001153555">
    <property type="component" value="Unassembled WGS sequence"/>
</dbReference>
<comment type="caution">
    <text evidence="2">The sequence shown here is derived from an EMBL/GenBank/DDBJ whole genome shotgun (WGS) entry which is preliminary data.</text>
</comment>
<dbReference type="EMBL" id="CACSLK010023397">
    <property type="protein sequence ID" value="CAA0822288.1"/>
    <property type="molecule type" value="Genomic_DNA"/>
</dbReference>
<accession>A0A9N7MYQ0</accession>
<feature type="non-terminal residue" evidence="2">
    <location>
        <position position="173"/>
    </location>
</feature>
<keyword evidence="1" id="KW-1133">Transmembrane helix</keyword>
<proteinExistence type="predicted"/>